<feature type="compositionally biased region" description="Basic and acidic residues" evidence="1">
    <location>
        <begin position="346"/>
        <end position="365"/>
    </location>
</feature>
<dbReference type="PANTHER" id="PTHR23006">
    <property type="entry name" value="GLUTAMATE-RICH PROTEIN 5"/>
    <property type="match status" value="1"/>
</dbReference>
<dbReference type="InParanoid" id="F1M6T7"/>
<dbReference type="Ensembl" id="ENSRNOT00000007816.8">
    <property type="protein sequence ID" value="ENSRNOP00000007816.8"/>
    <property type="gene ID" value="ENSRNOG00000005956.8"/>
</dbReference>
<feature type="compositionally biased region" description="Polar residues" evidence="1">
    <location>
        <begin position="186"/>
        <end position="203"/>
    </location>
</feature>
<dbReference type="AGR" id="RGD:1590540"/>
<protein>
    <submittedName>
        <fullName evidence="2">Glutamate-rich 5</fullName>
    </submittedName>
</protein>
<dbReference type="Bgee" id="ENSRNOG00000005956">
    <property type="expression patterns" value="Expressed in liver and 9 other cell types or tissues"/>
</dbReference>
<sequence>MWPRDVVPGRPRDAALPLEAISVHLPLIFLLAALPSNENSSTVEQNKFCVAQPKPCTPGREAAFRGNAQKESHPPLERPKASVVPTANGVKSYHQLSLANDEISGKEATDQSRPTKKTEPLVQGGECELPQPGGKDDTLGTEEVKKDVEARAEVQALPGKAETEPLRMPAERDAPGAGEDIELPQAGTTKFLQTAENILSLETAQELPPEEAMGRDKQPQVLEAIPKENSSPEIAEGSQSAENGEKQQLSEAPGEAEQPQVLEIVLRENETPQMPDGSQLVPTPVMNDSPCEAPDGVRNESQVTRENRVHPVGTAETAAEVEMTREIHPDKEEPHIEGETGENVEAEMKNEEESEEAETKEKETGEAVDPGVAGAGDRRA</sequence>
<proteinExistence type="predicted"/>
<dbReference type="AlphaFoldDB" id="F1M6T7"/>
<feature type="compositionally biased region" description="Basic and acidic residues" evidence="1">
    <location>
        <begin position="322"/>
        <end position="338"/>
    </location>
</feature>
<evidence type="ECO:0000313" key="3">
    <source>
        <dbReference type="Proteomes" id="UP000002494"/>
    </source>
</evidence>
<keyword evidence="3" id="KW-1185">Reference proteome</keyword>
<feature type="compositionally biased region" description="Polar residues" evidence="1">
    <location>
        <begin position="228"/>
        <end position="250"/>
    </location>
</feature>
<dbReference type="OMA" id="PKPCTLG"/>
<dbReference type="RGD" id="1590540">
    <property type="gene designation" value="Erich5"/>
</dbReference>
<dbReference type="PeptideAtlas" id="F1M6T7"/>
<name>F1M6T7_RAT</name>
<dbReference type="VEuPathDB" id="HostDB:ENSRNOG00000005956"/>
<dbReference type="HOGENOM" id="CLU_064315_0_0_1"/>
<accession>F1M6T7</accession>
<dbReference type="InterPro" id="IPR027856">
    <property type="entry name" value="Glu-rich_5"/>
</dbReference>
<gene>
    <name evidence="2 4" type="primary">Erich5</name>
    <name evidence="4" type="synonym">LOC681820</name>
</gene>
<evidence type="ECO:0000256" key="1">
    <source>
        <dbReference type="SAM" id="MobiDB-lite"/>
    </source>
</evidence>
<dbReference type="PANTHER" id="PTHR23006:SF0">
    <property type="entry name" value="GLUTAMATE-RICH PROTEIN 5"/>
    <property type="match status" value="1"/>
</dbReference>
<feature type="compositionally biased region" description="Basic and acidic residues" evidence="1">
    <location>
        <begin position="68"/>
        <end position="80"/>
    </location>
</feature>
<reference evidence="2" key="3">
    <citation type="submission" date="2025-09" db="UniProtKB">
        <authorList>
            <consortium name="Ensembl"/>
        </authorList>
    </citation>
    <scope>IDENTIFICATION</scope>
    <source>
        <strain evidence="2">Brown Norway</strain>
    </source>
</reference>
<organism evidence="2 3">
    <name type="scientific">Rattus norvegicus</name>
    <name type="common">Rat</name>
    <dbReference type="NCBI Taxonomy" id="10116"/>
    <lineage>
        <taxon>Eukaryota</taxon>
        <taxon>Metazoa</taxon>
        <taxon>Chordata</taxon>
        <taxon>Craniata</taxon>
        <taxon>Vertebrata</taxon>
        <taxon>Euteleostomi</taxon>
        <taxon>Mammalia</taxon>
        <taxon>Eutheria</taxon>
        <taxon>Euarchontoglires</taxon>
        <taxon>Glires</taxon>
        <taxon>Rodentia</taxon>
        <taxon>Myomorpha</taxon>
        <taxon>Muroidea</taxon>
        <taxon>Muridae</taxon>
        <taxon>Murinae</taxon>
        <taxon>Rattus</taxon>
    </lineage>
</organism>
<feature type="compositionally biased region" description="Basic and acidic residues" evidence="1">
    <location>
        <begin position="134"/>
        <end position="152"/>
    </location>
</feature>
<dbReference type="GeneTree" id="ENSGT00390000010783"/>
<feature type="compositionally biased region" description="Basic and acidic residues" evidence="1">
    <location>
        <begin position="161"/>
        <end position="174"/>
    </location>
</feature>
<evidence type="ECO:0000313" key="2">
    <source>
        <dbReference type="Ensembl" id="ENSRNOP00000007816.8"/>
    </source>
</evidence>
<reference evidence="2" key="1">
    <citation type="submission" date="2024-01" db="EMBL/GenBank/DDBJ databases">
        <title>GRCr8: a new rat reference genome assembly contstructed from accurate long reads and long range scaffolding.</title>
        <authorList>
            <person name="Doris P.A."/>
            <person name="Kalbfleisch T."/>
            <person name="Li K."/>
            <person name="Howe K."/>
            <person name="Wood J."/>
        </authorList>
    </citation>
    <scope>NUCLEOTIDE SEQUENCE [LARGE SCALE GENOMIC DNA]</scope>
    <source>
        <strain evidence="2">Brown Norway</strain>
    </source>
</reference>
<dbReference type="Proteomes" id="UP000002494">
    <property type="component" value="Chromosome 7"/>
</dbReference>
<dbReference type="PaxDb" id="10116-ENSRNOP00000007816"/>
<evidence type="ECO:0000313" key="4">
    <source>
        <dbReference type="RGD" id="1590540"/>
    </source>
</evidence>
<dbReference type="FunCoup" id="F1M6T7">
    <property type="interactions" value="2"/>
</dbReference>
<dbReference type="eggNOG" id="ENOG502SVIU">
    <property type="taxonomic scope" value="Eukaryota"/>
</dbReference>
<dbReference type="STRING" id="10116.ENSRNOP00000007816"/>
<feature type="compositionally biased region" description="Basic and acidic residues" evidence="1">
    <location>
        <begin position="295"/>
        <end position="309"/>
    </location>
</feature>
<reference evidence="2" key="2">
    <citation type="submission" date="2025-08" db="UniProtKB">
        <authorList>
            <consortium name="Ensembl"/>
        </authorList>
    </citation>
    <scope>IDENTIFICATION</scope>
    <source>
        <strain evidence="2">Brown Norway</strain>
    </source>
</reference>
<feature type="region of interest" description="Disordered" evidence="1">
    <location>
        <begin position="58"/>
        <end position="380"/>
    </location>
</feature>
<dbReference type="OrthoDB" id="9532962at2759"/>